<dbReference type="GO" id="GO:0004252">
    <property type="term" value="F:serine-type endopeptidase activity"/>
    <property type="evidence" value="ECO:0007669"/>
    <property type="project" value="InterPro"/>
</dbReference>
<evidence type="ECO:0000256" key="1">
    <source>
        <dbReference type="ARBA" id="ARBA00010541"/>
    </source>
</evidence>
<dbReference type="SUPFAM" id="SSF50156">
    <property type="entry name" value="PDZ domain-like"/>
    <property type="match status" value="1"/>
</dbReference>
<keyword evidence="2" id="KW-0645">Protease</keyword>
<evidence type="ECO:0000259" key="5">
    <source>
        <dbReference type="PROSITE" id="PS50106"/>
    </source>
</evidence>
<feature type="region of interest" description="Disordered" evidence="4">
    <location>
        <begin position="451"/>
        <end position="474"/>
    </location>
</feature>
<evidence type="ECO:0000256" key="2">
    <source>
        <dbReference type="ARBA" id="ARBA00022670"/>
    </source>
</evidence>
<evidence type="ECO:0000256" key="3">
    <source>
        <dbReference type="ARBA" id="ARBA00022801"/>
    </source>
</evidence>
<sequence length="488" mass="51015">MVGAQGELPDASASTCASMAPSIHLPVRAAAERGPLRSALEAPALPPHLDSGGVNAPDEQSLAKRLAALAGREDATAARVFYQSRLAVVHITSAASDSAWLSWRRGVVGRRNEGGAPESGLGPRAEVHAPYPHPLFSLLEAERGSPDEWMVRGSGTGFVFDRHWHIVTNAHVVAGASHHWVRFGTGERVAATVLGVDDERDVAVLALREDAAPGARAAQRTRLQPCITPLPLGRSAEVLVGQRVFAIGHPFSLEHTLTSGIVSGVGREVPARHTGGLPMFGLLQTDAALNAGNSGGPLLDTHGQVVGVNCAIASPSGAFAGIGFAIPIDTVRRIVEEILQRGRVTRPGLGVTFAPAAITRRLGIERGVLILRVHPGGPAERAGLRGTDSGTKAVPSTGGVLFGDVIVSMDATEVNDYIDVVRQLQGKAVGDTVTLMVIRGTELTQWLRARAEEEAASSESSSPPPAPVSVSVVLDDIPRRPPAVKAKL</sequence>
<dbReference type="Pfam" id="PF13180">
    <property type="entry name" value="PDZ_2"/>
    <property type="match status" value="1"/>
</dbReference>
<protein>
    <recommendedName>
        <fullName evidence="5">PDZ domain-containing protein</fullName>
    </recommendedName>
</protein>
<dbReference type="GO" id="GO:0006508">
    <property type="term" value="P:proteolysis"/>
    <property type="evidence" value="ECO:0007669"/>
    <property type="project" value="UniProtKB-KW"/>
</dbReference>
<dbReference type="InterPro" id="IPR009003">
    <property type="entry name" value="Peptidase_S1_PA"/>
</dbReference>
<dbReference type="InterPro" id="IPR036034">
    <property type="entry name" value="PDZ_sf"/>
</dbReference>
<evidence type="ECO:0000313" key="7">
    <source>
        <dbReference type="Proteomes" id="UP001301350"/>
    </source>
</evidence>
<dbReference type="PANTHER" id="PTHR43343:SF3">
    <property type="entry name" value="PROTEASE DO-LIKE 8, CHLOROPLASTIC"/>
    <property type="match status" value="1"/>
</dbReference>
<reference evidence="6 7" key="1">
    <citation type="submission" date="2022-07" db="EMBL/GenBank/DDBJ databases">
        <title>Genome-wide signatures of adaptation to extreme environments.</title>
        <authorList>
            <person name="Cho C.H."/>
            <person name="Yoon H.S."/>
        </authorList>
    </citation>
    <scope>NUCLEOTIDE SEQUENCE [LARGE SCALE GENOMIC DNA]</scope>
    <source>
        <strain evidence="6 7">DBV 063 E5</strain>
    </source>
</reference>
<dbReference type="PRINTS" id="PR00834">
    <property type="entry name" value="PROTEASES2C"/>
</dbReference>
<keyword evidence="7" id="KW-1185">Reference proteome</keyword>
<dbReference type="InterPro" id="IPR043504">
    <property type="entry name" value="Peptidase_S1_PA_chymotrypsin"/>
</dbReference>
<comment type="caution">
    <text evidence="6">The sequence shown here is derived from an EMBL/GenBank/DDBJ whole genome shotgun (WGS) entry which is preliminary data.</text>
</comment>
<dbReference type="InterPro" id="IPR001940">
    <property type="entry name" value="Peptidase_S1C"/>
</dbReference>
<accession>A0AAV9IRG2</accession>
<dbReference type="Proteomes" id="UP001301350">
    <property type="component" value="Unassembled WGS sequence"/>
</dbReference>
<dbReference type="PROSITE" id="PS50106">
    <property type="entry name" value="PDZ"/>
    <property type="match status" value="1"/>
</dbReference>
<dbReference type="AlphaFoldDB" id="A0AAV9IRG2"/>
<feature type="domain" description="PDZ" evidence="5">
    <location>
        <begin position="338"/>
        <end position="441"/>
    </location>
</feature>
<dbReference type="SMART" id="SM00228">
    <property type="entry name" value="PDZ"/>
    <property type="match status" value="1"/>
</dbReference>
<organism evidence="6 7">
    <name type="scientific">Cyanidium caldarium</name>
    <name type="common">Red alga</name>
    <dbReference type="NCBI Taxonomy" id="2771"/>
    <lineage>
        <taxon>Eukaryota</taxon>
        <taxon>Rhodophyta</taxon>
        <taxon>Bangiophyceae</taxon>
        <taxon>Cyanidiales</taxon>
        <taxon>Cyanidiaceae</taxon>
        <taxon>Cyanidium</taxon>
    </lineage>
</organism>
<dbReference type="EMBL" id="JANCYW010000003">
    <property type="protein sequence ID" value="KAK4534887.1"/>
    <property type="molecule type" value="Genomic_DNA"/>
</dbReference>
<evidence type="ECO:0000313" key="6">
    <source>
        <dbReference type="EMBL" id="KAK4534887.1"/>
    </source>
</evidence>
<keyword evidence="3" id="KW-0378">Hydrolase</keyword>
<dbReference type="SUPFAM" id="SSF50494">
    <property type="entry name" value="Trypsin-like serine proteases"/>
    <property type="match status" value="1"/>
</dbReference>
<gene>
    <name evidence="6" type="ORF">CDCA_CDCA03G0912</name>
</gene>
<dbReference type="PANTHER" id="PTHR43343">
    <property type="entry name" value="PEPTIDASE S12"/>
    <property type="match status" value="1"/>
</dbReference>
<dbReference type="InterPro" id="IPR051201">
    <property type="entry name" value="Chloro_Bact_Ser_Proteases"/>
</dbReference>
<evidence type="ECO:0000256" key="4">
    <source>
        <dbReference type="SAM" id="MobiDB-lite"/>
    </source>
</evidence>
<dbReference type="Gene3D" id="2.40.10.10">
    <property type="entry name" value="Trypsin-like serine proteases"/>
    <property type="match status" value="2"/>
</dbReference>
<comment type="similarity">
    <text evidence="1">Belongs to the peptidase S1C family.</text>
</comment>
<dbReference type="Gene3D" id="2.30.42.10">
    <property type="match status" value="1"/>
</dbReference>
<name>A0AAV9IRG2_CYACA</name>
<dbReference type="InterPro" id="IPR001478">
    <property type="entry name" value="PDZ"/>
</dbReference>
<dbReference type="Pfam" id="PF13365">
    <property type="entry name" value="Trypsin_2"/>
    <property type="match status" value="1"/>
</dbReference>
<proteinExistence type="inferred from homology"/>